<dbReference type="RefSeq" id="WP_110858221.1">
    <property type="nucleotide sequence ID" value="NZ_LS991949.1"/>
</dbReference>
<evidence type="ECO:0000256" key="1">
    <source>
        <dbReference type="ARBA" id="ARBA00004651"/>
    </source>
</evidence>
<dbReference type="EMBL" id="QKLP01000004">
    <property type="protein sequence ID" value="PYF43143.1"/>
    <property type="molecule type" value="Genomic_DNA"/>
</dbReference>
<dbReference type="Gene3D" id="3.40.50.300">
    <property type="entry name" value="P-loop containing nucleotide triphosphate hydrolases"/>
    <property type="match status" value="2"/>
</dbReference>
<dbReference type="InterPro" id="IPR027417">
    <property type="entry name" value="P-loop_NTPase"/>
</dbReference>
<name>A0A318U9I5_9BACT</name>
<evidence type="ECO:0000256" key="4">
    <source>
        <dbReference type="ARBA" id="ARBA00022692"/>
    </source>
</evidence>
<feature type="transmembrane region" description="Helical" evidence="7">
    <location>
        <begin position="17"/>
        <end position="39"/>
    </location>
</feature>
<dbReference type="Proteomes" id="UP000247715">
    <property type="component" value="Unassembled WGS sequence"/>
</dbReference>
<dbReference type="CDD" id="cd01127">
    <property type="entry name" value="TrwB_TraG_TraD_VirD4"/>
    <property type="match status" value="2"/>
</dbReference>
<evidence type="ECO:0000313" key="9">
    <source>
        <dbReference type="Proteomes" id="UP000247715"/>
    </source>
</evidence>
<evidence type="ECO:0000256" key="7">
    <source>
        <dbReference type="SAM" id="Phobius"/>
    </source>
</evidence>
<dbReference type="SUPFAM" id="SSF52540">
    <property type="entry name" value="P-loop containing nucleoside triphosphate hydrolases"/>
    <property type="match status" value="1"/>
</dbReference>
<keyword evidence="3" id="KW-1003">Cell membrane</keyword>
<evidence type="ECO:0000256" key="6">
    <source>
        <dbReference type="ARBA" id="ARBA00023136"/>
    </source>
</evidence>
<keyword evidence="4 7" id="KW-0812">Transmembrane</keyword>
<protein>
    <submittedName>
        <fullName evidence="8">Type IV secretion system protein VirD4</fullName>
    </submittedName>
</protein>
<dbReference type="InterPro" id="IPR003688">
    <property type="entry name" value="TraG/VirD4"/>
</dbReference>
<accession>A0A318U9I5</accession>
<feature type="transmembrane region" description="Helical" evidence="7">
    <location>
        <begin position="74"/>
        <end position="92"/>
    </location>
</feature>
<reference evidence="8 9" key="1">
    <citation type="submission" date="2018-06" db="EMBL/GenBank/DDBJ databases">
        <title>Genomic Encyclopedia of Archaeal and Bacterial Type Strains, Phase II (KMG-II): from individual species to whole genera.</title>
        <authorList>
            <person name="Goeker M."/>
        </authorList>
    </citation>
    <scope>NUCLEOTIDE SEQUENCE [LARGE SCALE GENOMIC DNA]</scope>
    <source>
        <strain evidence="8 9">ATCC 29103</strain>
    </source>
</reference>
<dbReference type="PANTHER" id="PTHR37937">
    <property type="entry name" value="CONJUGATIVE TRANSFER: DNA TRANSPORT"/>
    <property type="match status" value="1"/>
</dbReference>
<organism evidence="8 9">
    <name type="scientific">Metamycoplasma alkalescens</name>
    <dbReference type="NCBI Taxonomy" id="45363"/>
    <lineage>
        <taxon>Bacteria</taxon>
        <taxon>Bacillati</taxon>
        <taxon>Mycoplasmatota</taxon>
        <taxon>Mycoplasmoidales</taxon>
        <taxon>Metamycoplasmataceae</taxon>
        <taxon>Metamycoplasma</taxon>
    </lineage>
</organism>
<sequence>MLIKDNKQKFLNKFLNYFFSLIIWPSLAFFFIAIVMLFIQIKSVKIFQEWVSKNRSFINDIFLFWKINTRFRNIGILIIVLGSLFFLIILNYKSWIAILKAKITKNNHPEKKTWEYNQFLKEGSFRKFKNNFKPGNPNFIFGNLKTNNFKKYDYLVNNLNNHAIVLGITGSGKTQKVLIPNLHYNASLENDLKPNIVITDPKKEILKITGEMFLEKGYEIKVFDFIDAKNSLHWNPLEQIWNRLHNKSKEDLDDDDYSAAFEQIIEITNSLNWPKGEDSKTMWVNQAKNVIITVIKFMLLYSLEDETFTIKSFTLSNVIWFLDDRNFKRGIWTFRLKSFSKRNHIWWKFHEEWNALQDIFSETFSGILTHASNVLLEFQSNLNIQKITSHINFSIDKTIRNNQKPWVIFICFPDHKPIFNFLINILITQIYREAIEFANSSPGRKLSRMLQFYLEEFNSLNIPQISDWMAISRSRNILFLLVIQAFEQLQKYGSDLGSWKSIQAQVGLIYFLETNSDETLEWFSKMLGEKTIKKESVTFDSKNKKTTTVSEYDKAIMTPAELKYKKKEMTIISCGFYKPIAINIKPAYEYLEYEEYVHHAPKIEINDSEIWDFNLMKLLNFNKNDEVNKEAINKKPKKPKN</sequence>
<gene>
    <name evidence="8" type="ORF">BCF88_1048</name>
</gene>
<dbReference type="GO" id="GO:0005886">
    <property type="term" value="C:plasma membrane"/>
    <property type="evidence" value="ECO:0007669"/>
    <property type="project" value="UniProtKB-SubCell"/>
</dbReference>
<proteinExistence type="inferred from homology"/>
<comment type="similarity">
    <text evidence="2">Belongs to the VirD4/TraG family.</text>
</comment>
<comment type="caution">
    <text evidence="8">The sequence shown here is derived from an EMBL/GenBank/DDBJ whole genome shotgun (WGS) entry which is preliminary data.</text>
</comment>
<evidence type="ECO:0000256" key="5">
    <source>
        <dbReference type="ARBA" id="ARBA00022989"/>
    </source>
</evidence>
<evidence type="ECO:0000256" key="3">
    <source>
        <dbReference type="ARBA" id="ARBA00022475"/>
    </source>
</evidence>
<keyword evidence="6 7" id="KW-0472">Membrane</keyword>
<dbReference type="InterPro" id="IPR051539">
    <property type="entry name" value="T4SS-coupling_protein"/>
</dbReference>
<comment type="subcellular location">
    <subcellularLocation>
        <location evidence="1">Cell membrane</location>
        <topology evidence="1">Multi-pass membrane protein</topology>
    </subcellularLocation>
</comment>
<keyword evidence="5 7" id="KW-1133">Transmembrane helix</keyword>
<evidence type="ECO:0000256" key="2">
    <source>
        <dbReference type="ARBA" id="ARBA00008806"/>
    </source>
</evidence>
<evidence type="ECO:0000313" key="8">
    <source>
        <dbReference type="EMBL" id="PYF43143.1"/>
    </source>
</evidence>
<dbReference type="PANTHER" id="PTHR37937:SF1">
    <property type="entry name" value="CONJUGATIVE TRANSFER: DNA TRANSPORT"/>
    <property type="match status" value="1"/>
</dbReference>
<dbReference type="AlphaFoldDB" id="A0A318U9I5"/>
<dbReference type="Pfam" id="PF02534">
    <property type="entry name" value="T4SS-DNA_transf"/>
    <property type="match status" value="1"/>
</dbReference>